<evidence type="ECO:0000313" key="3">
    <source>
        <dbReference type="EMBL" id="KAK8777994.1"/>
    </source>
</evidence>
<name>A0AAQ4ET80_AMBAM</name>
<dbReference type="Gene3D" id="3.40.50.12780">
    <property type="entry name" value="N-terminal domain of ligase-like"/>
    <property type="match status" value="1"/>
</dbReference>
<dbReference type="Pfam" id="PF16177">
    <property type="entry name" value="ACAS_N"/>
    <property type="match status" value="1"/>
</dbReference>
<dbReference type="SUPFAM" id="SSF56801">
    <property type="entry name" value="Acetyl-CoA synthetase-like"/>
    <property type="match status" value="1"/>
</dbReference>
<reference evidence="3 4" key="1">
    <citation type="journal article" date="2023" name="Arcadia Sci">
        <title>De novo assembly of a long-read Amblyomma americanum tick genome.</title>
        <authorList>
            <person name="Chou S."/>
            <person name="Poskanzer K.E."/>
            <person name="Rollins M."/>
            <person name="Thuy-Boun P.S."/>
        </authorList>
    </citation>
    <scope>NUCLEOTIDE SEQUENCE [LARGE SCALE GENOMIC DNA]</scope>
    <source>
        <strain evidence="3">F_SG_1</strain>
        <tissue evidence="3">Salivary glands</tissue>
    </source>
</reference>
<accession>A0AAQ4ET80</accession>
<dbReference type="GO" id="GO:0003987">
    <property type="term" value="F:acetate-CoA ligase activity"/>
    <property type="evidence" value="ECO:0007669"/>
    <property type="project" value="TreeGrafter"/>
</dbReference>
<gene>
    <name evidence="3" type="ORF">V5799_020667</name>
</gene>
<proteinExistence type="predicted"/>
<dbReference type="PANTHER" id="PTHR24095">
    <property type="entry name" value="ACETYL-COENZYME A SYNTHETASE"/>
    <property type="match status" value="1"/>
</dbReference>
<evidence type="ECO:0000256" key="1">
    <source>
        <dbReference type="SAM" id="MobiDB-lite"/>
    </source>
</evidence>
<dbReference type="PANTHER" id="PTHR24095:SF244">
    <property type="entry name" value="ACETYL-COENZYME A SYNTHETASE"/>
    <property type="match status" value="1"/>
</dbReference>
<organism evidence="3 4">
    <name type="scientific">Amblyomma americanum</name>
    <name type="common">Lone star tick</name>
    <dbReference type="NCBI Taxonomy" id="6943"/>
    <lineage>
        <taxon>Eukaryota</taxon>
        <taxon>Metazoa</taxon>
        <taxon>Ecdysozoa</taxon>
        <taxon>Arthropoda</taxon>
        <taxon>Chelicerata</taxon>
        <taxon>Arachnida</taxon>
        <taxon>Acari</taxon>
        <taxon>Parasitiformes</taxon>
        <taxon>Ixodida</taxon>
        <taxon>Ixodoidea</taxon>
        <taxon>Ixodidae</taxon>
        <taxon>Amblyomminae</taxon>
        <taxon>Amblyomma</taxon>
    </lineage>
</organism>
<dbReference type="InterPro" id="IPR042099">
    <property type="entry name" value="ANL_N_sf"/>
</dbReference>
<dbReference type="EMBL" id="JARKHS020011221">
    <property type="protein sequence ID" value="KAK8777994.1"/>
    <property type="molecule type" value="Genomic_DNA"/>
</dbReference>
<evidence type="ECO:0000259" key="2">
    <source>
        <dbReference type="Pfam" id="PF16177"/>
    </source>
</evidence>
<keyword evidence="4" id="KW-1185">Reference proteome</keyword>
<comment type="caution">
    <text evidence="3">The sequence shown here is derived from an EMBL/GenBank/DDBJ whole genome shotgun (WGS) entry which is preliminary data.</text>
</comment>
<protein>
    <recommendedName>
        <fullName evidence="2">Acetyl-coenzyme A synthetase N-terminal domain-containing protein</fullName>
    </recommendedName>
</protein>
<dbReference type="Proteomes" id="UP001321473">
    <property type="component" value="Unassembled WGS sequence"/>
</dbReference>
<sequence>MTNESQLANGTSSPELFQPPRRVQEKAYVKSMAEYEDMYQRSLRDPEGFWKAIAQDFYWKHPPRKFVDYNIDVRKGPVHIRWMEGAKTNISYNLLDRNVERGLGATVAYYW</sequence>
<feature type="region of interest" description="Disordered" evidence="1">
    <location>
        <begin position="1"/>
        <end position="20"/>
    </location>
</feature>
<dbReference type="GO" id="GO:0006085">
    <property type="term" value="P:acetyl-CoA biosynthetic process"/>
    <property type="evidence" value="ECO:0007669"/>
    <property type="project" value="TreeGrafter"/>
</dbReference>
<evidence type="ECO:0000313" key="4">
    <source>
        <dbReference type="Proteomes" id="UP001321473"/>
    </source>
</evidence>
<feature type="domain" description="Acetyl-coenzyme A synthetase N-terminal" evidence="2">
    <location>
        <begin position="35"/>
        <end position="93"/>
    </location>
</feature>
<feature type="compositionally biased region" description="Polar residues" evidence="1">
    <location>
        <begin position="1"/>
        <end position="15"/>
    </location>
</feature>
<dbReference type="InterPro" id="IPR032387">
    <property type="entry name" value="ACAS_N"/>
</dbReference>
<dbReference type="AlphaFoldDB" id="A0AAQ4ET80"/>